<feature type="compositionally biased region" description="Basic and acidic residues" evidence="8">
    <location>
        <begin position="552"/>
        <end position="564"/>
    </location>
</feature>
<accession>A0A852X4J0</accession>
<evidence type="ECO:0000256" key="2">
    <source>
        <dbReference type="ARBA" id="ARBA00009773"/>
    </source>
</evidence>
<feature type="transmembrane region" description="Helical" evidence="9">
    <location>
        <begin position="208"/>
        <end position="229"/>
    </location>
</feature>
<keyword evidence="5 9" id="KW-0812">Transmembrane</keyword>
<feature type="compositionally biased region" description="Basic and acidic residues" evidence="8">
    <location>
        <begin position="529"/>
        <end position="538"/>
    </location>
</feature>
<evidence type="ECO:0000256" key="6">
    <source>
        <dbReference type="ARBA" id="ARBA00022989"/>
    </source>
</evidence>
<evidence type="ECO:0000256" key="5">
    <source>
        <dbReference type="ARBA" id="ARBA00022692"/>
    </source>
</evidence>
<dbReference type="GO" id="GO:0005886">
    <property type="term" value="C:plasma membrane"/>
    <property type="evidence" value="ECO:0007669"/>
    <property type="project" value="UniProtKB-SubCell"/>
</dbReference>
<dbReference type="PANTHER" id="PTHR21716:SF53">
    <property type="entry name" value="PERMEASE PERM-RELATED"/>
    <property type="match status" value="1"/>
</dbReference>
<evidence type="ECO:0000256" key="9">
    <source>
        <dbReference type="SAM" id="Phobius"/>
    </source>
</evidence>
<feature type="compositionally biased region" description="Basic and acidic residues" evidence="8">
    <location>
        <begin position="54"/>
        <end position="69"/>
    </location>
</feature>
<dbReference type="RefSeq" id="WP_179463515.1">
    <property type="nucleotide sequence ID" value="NZ_JACBZX010000001.1"/>
</dbReference>
<dbReference type="Proteomes" id="UP000592181">
    <property type="component" value="Unassembled WGS sequence"/>
</dbReference>
<keyword evidence="11" id="KW-1185">Reference proteome</keyword>
<feature type="transmembrane region" description="Helical" evidence="9">
    <location>
        <begin position="391"/>
        <end position="424"/>
    </location>
</feature>
<evidence type="ECO:0000256" key="4">
    <source>
        <dbReference type="ARBA" id="ARBA00022475"/>
    </source>
</evidence>
<dbReference type="AlphaFoldDB" id="A0A852X4J0"/>
<evidence type="ECO:0000256" key="1">
    <source>
        <dbReference type="ARBA" id="ARBA00004651"/>
    </source>
</evidence>
<reference evidence="10 11" key="1">
    <citation type="submission" date="2020-07" db="EMBL/GenBank/DDBJ databases">
        <title>Sequencing the genomes of 1000 actinobacteria strains.</title>
        <authorList>
            <person name="Klenk H.-P."/>
        </authorList>
    </citation>
    <scope>NUCLEOTIDE SEQUENCE [LARGE SCALE GENOMIC DNA]</scope>
    <source>
        <strain evidence="10 11">DSM 24723</strain>
    </source>
</reference>
<evidence type="ECO:0000256" key="7">
    <source>
        <dbReference type="ARBA" id="ARBA00023136"/>
    </source>
</evidence>
<comment type="caution">
    <text evidence="10">The sequence shown here is derived from an EMBL/GenBank/DDBJ whole genome shotgun (WGS) entry which is preliminary data.</text>
</comment>
<keyword evidence="4" id="KW-1003">Cell membrane</keyword>
<dbReference type="EMBL" id="JACBZX010000001">
    <property type="protein sequence ID" value="NYG38292.1"/>
    <property type="molecule type" value="Genomic_DNA"/>
</dbReference>
<name>A0A852X4J0_9MICO</name>
<feature type="transmembrane region" description="Helical" evidence="9">
    <location>
        <begin position="294"/>
        <end position="313"/>
    </location>
</feature>
<proteinExistence type="inferred from homology"/>
<evidence type="ECO:0000256" key="3">
    <source>
        <dbReference type="ARBA" id="ARBA00022448"/>
    </source>
</evidence>
<evidence type="ECO:0000313" key="10">
    <source>
        <dbReference type="EMBL" id="NYG38292.1"/>
    </source>
</evidence>
<comment type="similarity">
    <text evidence="2">Belongs to the autoinducer-2 exporter (AI-2E) (TC 2.A.86) family.</text>
</comment>
<evidence type="ECO:0000313" key="11">
    <source>
        <dbReference type="Proteomes" id="UP000592181"/>
    </source>
</evidence>
<dbReference type="InterPro" id="IPR002549">
    <property type="entry name" value="AI-2E-like"/>
</dbReference>
<feature type="compositionally biased region" description="Low complexity" evidence="8">
    <location>
        <begin position="15"/>
        <end position="24"/>
    </location>
</feature>
<keyword evidence="3" id="KW-0813">Transport</keyword>
<dbReference type="Pfam" id="PF01594">
    <property type="entry name" value="AI-2E_transport"/>
    <property type="match status" value="1"/>
</dbReference>
<feature type="transmembrane region" description="Helical" evidence="9">
    <location>
        <begin position="361"/>
        <end position="385"/>
    </location>
</feature>
<feature type="region of interest" description="Disordered" evidence="8">
    <location>
        <begin position="521"/>
        <end position="564"/>
    </location>
</feature>
<gene>
    <name evidence="10" type="ORF">BJY28_002761</name>
</gene>
<feature type="region of interest" description="Disordered" evidence="8">
    <location>
        <begin position="1"/>
        <end position="88"/>
    </location>
</feature>
<organism evidence="10 11">
    <name type="scientific">Janibacter alkaliphilus</name>
    <dbReference type="NCBI Taxonomy" id="1069963"/>
    <lineage>
        <taxon>Bacteria</taxon>
        <taxon>Bacillati</taxon>
        <taxon>Actinomycetota</taxon>
        <taxon>Actinomycetes</taxon>
        <taxon>Micrococcales</taxon>
        <taxon>Intrasporangiaceae</taxon>
        <taxon>Janibacter</taxon>
    </lineage>
</organism>
<feature type="transmembrane region" description="Helical" evidence="9">
    <location>
        <begin position="445"/>
        <end position="478"/>
    </location>
</feature>
<dbReference type="GO" id="GO:0055085">
    <property type="term" value="P:transmembrane transport"/>
    <property type="evidence" value="ECO:0007669"/>
    <property type="project" value="TreeGrafter"/>
</dbReference>
<comment type="subcellular location">
    <subcellularLocation>
        <location evidence="1">Cell membrane</location>
        <topology evidence="1">Multi-pass membrane protein</topology>
    </subcellularLocation>
</comment>
<evidence type="ECO:0000256" key="8">
    <source>
        <dbReference type="SAM" id="MobiDB-lite"/>
    </source>
</evidence>
<keyword evidence="6 9" id="KW-1133">Transmembrane helix</keyword>
<protein>
    <submittedName>
        <fullName evidence="10">Putative PurR-regulated permease PerM</fullName>
    </submittedName>
</protein>
<sequence length="564" mass="58859">MSQERSPDGPPAPDQPGAGQPADPRTGARVTGDVDVPPRSPRRGEATGAGSTRRPGDGTDAERGPRSDPGEGGSQRPPSPGTHDAAADEDASAELYPAELRDGPAAPGASAEDEAELDEAGAQVPPLAGHEDLTNRGVDRSVVIGDGVEALSRWSLRGIIIAVALAGLLWLLGQVWIGVLPIILALIVSTVLWPPTRWLRSKGVPAGLASLLVILGAFAVFFGVIGAITPSLVEQSTSLARAATSGLNDLQNRLARPPFNIDSRTIDDAVTSIEDFIGQRGGDIATGVFSGVNILSNALVTIALVLVLTFFFLKDGPRFLPFVRKMAGRTAGRHLTEVSVRAWNTLGGFIRTQAVVSAVDAVLIGSGLVIMQIPLAFALAVLTFFGGFIPIVGAFAVGALAVLVALVSQGVTSALIVLAIIIVVQQVEGNLLQPFLQGRSMQLHAGVILLSVAAGSTLFGVVGAFLAVPFAAVAAVVLRYLSEQVDLRTGDLRPEDVAVATKEGEISAQQGLLAGAGYSARHHATTHAQEQEDHRAQEDPSLSTRVGASLRAARDTWERHQRDR</sequence>
<dbReference type="PANTHER" id="PTHR21716">
    <property type="entry name" value="TRANSMEMBRANE PROTEIN"/>
    <property type="match status" value="1"/>
</dbReference>
<feature type="region of interest" description="Disordered" evidence="8">
    <location>
        <begin position="100"/>
        <end position="133"/>
    </location>
</feature>
<keyword evidence="7 9" id="KW-0472">Membrane</keyword>